<dbReference type="RefSeq" id="WP_309849075.1">
    <property type="nucleotide sequence ID" value="NZ_BAAAIU010000017.1"/>
</dbReference>
<organism evidence="2 3">
    <name type="scientific">Falsarthrobacter nasiphocae</name>
    <dbReference type="NCBI Taxonomy" id="189863"/>
    <lineage>
        <taxon>Bacteria</taxon>
        <taxon>Bacillati</taxon>
        <taxon>Actinomycetota</taxon>
        <taxon>Actinomycetes</taxon>
        <taxon>Micrococcales</taxon>
        <taxon>Micrococcaceae</taxon>
        <taxon>Falsarthrobacter</taxon>
    </lineage>
</organism>
<evidence type="ECO:0000259" key="1">
    <source>
        <dbReference type="Pfam" id="PF12183"/>
    </source>
</evidence>
<evidence type="ECO:0000313" key="2">
    <source>
        <dbReference type="EMBL" id="MDR6891364.1"/>
    </source>
</evidence>
<proteinExistence type="predicted"/>
<dbReference type="Pfam" id="PF12183">
    <property type="entry name" value="NotI"/>
    <property type="match status" value="1"/>
</dbReference>
<sequence>MKSWGIAEWYGENIDEMRPDRRQEAAQISLSVKNKTIAPNEAPSCPFLSTIRPDAKCNKPGGVCSIRLYDNDIPEKDRQPAAVCPNRFLEVASGHSVFARIADKIYGPSSEALVIKEIPFLNKVDADGNISREAKAGRFDWVLIPNPPAPNSTGPLDWLAVETQAVYFSGGNMWSDIEEYLRDPSRLHAPQAQRRPDYRSSGAKRLAPQLDAKAPVIRRWGRKVAVIVDQSFFDELASLPTQISDFDNAEVVWVTMRYNSHMELAVNQIIFSLLDESIAALQATRPLKRSEFENGLKKELWKSGPRRKVHKA</sequence>
<protein>
    <recommendedName>
        <fullName evidence="1">Restriction endonuclease type II NotI domain-containing protein</fullName>
    </recommendedName>
</protein>
<dbReference type="EMBL" id="JAVDUI010000001">
    <property type="protein sequence ID" value="MDR6891364.1"/>
    <property type="molecule type" value="Genomic_DNA"/>
</dbReference>
<dbReference type="AlphaFoldDB" id="A0AAE3YFT5"/>
<name>A0AAE3YFT5_9MICC</name>
<gene>
    <name evidence="2" type="ORF">J2S35_000304</name>
</gene>
<comment type="caution">
    <text evidence="2">The sequence shown here is derived from an EMBL/GenBank/DDBJ whole genome shotgun (WGS) entry which is preliminary data.</text>
</comment>
<dbReference type="Proteomes" id="UP001247307">
    <property type="component" value="Unassembled WGS sequence"/>
</dbReference>
<evidence type="ECO:0000313" key="3">
    <source>
        <dbReference type="Proteomes" id="UP001247307"/>
    </source>
</evidence>
<feature type="domain" description="Restriction endonuclease type II NotI" evidence="1">
    <location>
        <begin position="44"/>
        <end position="261"/>
    </location>
</feature>
<accession>A0AAE3YFT5</accession>
<keyword evidence="3" id="KW-1185">Reference proteome</keyword>
<dbReference type="InterPro" id="IPR022009">
    <property type="entry name" value="Resctriction_endonuc_II_NotI"/>
</dbReference>
<reference evidence="2" key="1">
    <citation type="submission" date="2023-07" db="EMBL/GenBank/DDBJ databases">
        <title>Sequencing the genomes of 1000 actinobacteria strains.</title>
        <authorList>
            <person name="Klenk H.-P."/>
        </authorList>
    </citation>
    <scope>NUCLEOTIDE SEQUENCE</scope>
    <source>
        <strain evidence="2">DSM 13988</strain>
    </source>
</reference>